<sequence length="289" mass="33149">MNSAWQEHLPLQHIKSISPVSGGDVNEAFRVETDDDIYFLLVQRQRSDSFYAAEIEGLNLFERANITAPKVIDSGVIEEDAYLLLTFLDEGVSGSQKALGELVAHMHRQYQPNQQFGFDLPYEGGDISFDNQWTDSWIVLFVEKRLDKLKERLSQLGLWTEDDLAKYETTRKVIVHELENHDSEPSLLHGDLWGGNYMFLTDGSPALFDPAPLYGDREFDIGITTVFGGFTEAFYDAYHEVYPMCEGVERRLEFYRLYLLMVHLVKFGSMYASSVSRSMQQIIDDDPNE</sequence>
<keyword evidence="1" id="KW-0808">Transferase</keyword>
<dbReference type="OrthoDB" id="5291879at2"/>
<dbReference type="EMBL" id="FMPG01000002">
    <property type="protein sequence ID" value="SCS59386.1"/>
    <property type="molecule type" value="Genomic_DNA"/>
</dbReference>
<dbReference type="SUPFAM" id="SSF56112">
    <property type="entry name" value="Protein kinase-like (PK-like)"/>
    <property type="match status" value="1"/>
</dbReference>
<dbReference type="Proteomes" id="UP000095412">
    <property type="component" value="Unassembled WGS sequence"/>
</dbReference>
<dbReference type="InterPro" id="IPR016477">
    <property type="entry name" value="Fructo-/Ketosamine-3-kinase"/>
</dbReference>
<dbReference type="PIRSF" id="PIRSF006221">
    <property type="entry name" value="Ketosamine-3-kinase"/>
    <property type="match status" value="1"/>
</dbReference>
<dbReference type="PANTHER" id="PTHR12149:SF8">
    <property type="entry name" value="PROTEIN-RIBULOSAMINE 3-KINASE"/>
    <property type="match status" value="1"/>
</dbReference>
<accession>A0A1D4JCK4</accession>
<protein>
    <submittedName>
        <fullName evidence="3">Fructosamine-3-kinase</fullName>
    </submittedName>
</protein>
<keyword evidence="4" id="KW-1185">Reference proteome</keyword>
<dbReference type="InterPro" id="IPR011009">
    <property type="entry name" value="Kinase-like_dom_sf"/>
</dbReference>
<evidence type="ECO:0000313" key="3">
    <source>
        <dbReference type="EMBL" id="SCS59386.1"/>
    </source>
</evidence>
<dbReference type="GO" id="GO:0016301">
    <property type="term" value="F:kinase activity"/>
    <property type="evidence" value="ECO:0007669"/>
    <property type="project" value="UniProtKB-UniRule"/>
</dbReference>
<dbReference type="Pfam" id="PF03881">
    <property type="entry name" value="Fructosamin_kin"/>
    <property type="match status" value="1"/>
</dbReference>
<dbReference type="Gene3D" id="3.30.200.20">
    <property type="entry name" value="Phosphorylase Kinase, domain 1"/>
    <property type="match status" value="1"/>
</dbReference>
<evidence type="ECO:0000256" key="1">
    <source>
        <dbReference type="PIRNR" id="PIRNR006221"/>
    </source>
</evidence>
<proteinExistence type="inferred from homology"/>
<reference evidence="3 5" key="2">
    <citation type="submission" date="2016-09" db="EMBL/GenBank/DDBJ databases">
        <authorList>
            <consortium name="Pathogen Informatics"/>
        </authorList>
    </citation>
    <scope>NUCLEOTIDE SEQUENCE [LARGE SCALE GENOMIC DNA]</scope>
    <source>
        <strain evidence="3 5">82B</strain>
    </source>
</reference>
<dbReference type="EMBL" id="FMPI01000002">
    <property type="protein sequence ID" value="SCS40946.1"/>
    <property type="molecule type" value="Genomic_DNA"/>
</dbReference>
<keyword evidence="1 3" id="KW-0418">Kinase</keyword>
<dbReference type="RefSeq" id="WP_069994586.1">
    <property type="nucleotide sequence ID" value="NZ_FMPG01000002.1"/>
</dbReference>
<evidence type="ECO:0000313" key="2">
    <source>
        <dbReference type="EMBL" id="SCS40946.1"/>
    </source>
</evidence>
<dbReference type="Gene3D" id="3.90.1200.10">
    <property type="match status" value="1"/>
</dbReference>
<reference evidence="2 4" key="1">
    <citation type="submission" date="2016-09" db="EMBL/GenBank/DDBJ databases">
        <authorList>
            <consortium name="Pathogen Informatics"/>
            <person name="Sun Q."/>
            <person name="Inoue M."/>
        </authorList>
    </citation>
    <scope>NUCLEOTIDE SEQUENCE [LARGE SCALE GENOMIC DNA]</scope>
    <source>
        <strain evidence="2 4">82C</strain>
    </source>
</reference>
<organism evidence="3 5">
    <name type="scientific">Staphylococcus caeli</name>
    <dbReference type="NCBI Taxonomy" id="2201815"/>
    <lineage>
        <taxon>Bacteria</taxon>
        <taxon>Bacillati</taxon>
        <taxon>Bacillota</taxon>
        <taxon>Bacilli</taxon>
        <taxon>Bacillales</taxon>
        <taxon>Staphylococcaceae</taxon>
        <taxon>Staphylococcus</taxon>
    </lineage>
</organism>
<evidence type="ECO:0000313" key="4">
    <source>
        <dbReference type="Proteomes" id="UP000095412"/>
    </source>
</evidence>
<dbReference type="Proteomes" id="UP000095768">
    <property type="component" value="Unassembled WGS sequence"/>
</dbReference>
<gene>
    <name evidence="3" type="ORF">SAMEA2297795_00772</name>
    <name evidence="2" type="ORF">SAMEA2297796_00450</name>
</gene>
<evidence type="ECO:0000313" key="5">
    <source>
        <dbReference type="Proteomes" id="UP000095768"/>
    </source>
</evidence>
<dbReference type="AlphaFoldDB" id="A0A1D4JCK4"/>
<dbReference type="PANTHER" id="PTHR12149">
    <property type="entry name" value="FRUCTOSAMINE 3 KINASE-RELATED PROTEIN"/>
    <property type="match status" value="1"/>
</dbReference>
<comment type="similarity">
    <text evidence="1">Belongs to the fructosamine kinase family.</text>
</comment>
<name>A0A1D4JCK4_9STAP</name>